<evidence type="ECO:0000256" key="2">
    <source>
        <dbReference type="ARBA" id="ARBA00022692"/>
    </source>
</evidence>
<feature type="transmembrane region" description="Helical" evidence="5">
    <location>
        <begin position="217"/>
        <end position="237"/>
    </location>
</feature>
<dbReference type="EMBL" id="UOFW01000237">
    <property type="protein sequence ID" value="VAX08282.1"/>
    <property type="molecule type" value="Genomic_DNA"/>
</dbReference>
<dbReference type="Pfam" id="PF04932">
    <property type="entry name" value="Wzy_C"/>
    <property type="match status" value="1"/>
</dbReference>
<dbReference type="InterPro" id="IPR007016">
    <property type="entry name" value="O-antigen_ligase-rel_domated"/>
</dbReference>
<feature type="transmembrane region" description="Helical" evidence="5">
    <location>
        <begin position="354"/>
        <end position="380"/>
    </location>
</feature>
<keyword evidence="4 5" id="KW-0472">Membrane</keyword>
<feature type="transmembrane region" description="Helical" evidence="5">
    <location>
        <begin position="30"/>
        <end position="49"/>
    </location>
</feature>
<feature type="transmembrane region" description="Helical" evidence="5">
    <location>
        <begin position="193"/>
        <end position="210"/>
    </location>
</feature>
<gene>
    <name evidence="7" type="ORF">MNBD_ALPHA03-2139</name>
</gene>
<proteinExistence type="predicted"/>
<keyword evidence="3 5" id="KW-1133">Transmembrane helix</keyword>
<feature type="transmembrane region" description="Helical" evidence="5">
    <location>
        <begin position="266"/>
        <end position="286"/>
    </location>
</feature>
<dbReference type="GO" id="GO:0016020">
    <property type="term" value="C:membrane"/>
    <property type="evidence" value="ECO:0007669"/>
    <property type="project" value="UniProtKB-SubCell"/>
</dbReference>
<accession>A0A3B1AWZ9</accession>
<dbReference type="AlphaFoldDB" id="A0A3B1AWZ9"/>
<feature type="transmembrane region" description="Helical" evidence="5">
    <location>
        <begin position="149"/>
        <end position="173"/>
    </location>
</feature>
<feature type="transmembrane region" description="Helical" evidence="5">
    <location>
        <begin position="117"/>
        <end position="137"/>
    </location>
</feature>
<evidence type="ECO:0000313" key="7">
    <source>
        <dbReference type="EMBL" id="VAX08282.1"/>
    </source>
</evidence>
<dbReference type="PANTHER" id="PTHR37422:SF13">
    <property type="entry name" value="LIPOPOLYSACCHARIDE BIOSYNTHESIS PROTEIN PA4999-RELATED"/>
    <property type="match status" value="1"/>
</dbReference>
<comment type="subcellular location">
    <subcellularLocation>
        <location evidence="1">Membrane</location>
        <topology evidence="1">Multi-pass membrane protein</topology>
    </subcellularLocation>
</comment>
<sequence>MFIPVFKYPDITMTPFQNILSLARFQQLHLAGRFLVLAIILIPTIRVFTYPPLTGGLLEPIFYIMISLIEIIFIFILLITKWRHGYPINHLPAILWIGFLVWAGVALFNIPNMPLKAGGIIVTTQFFIHFFFFVAVSSYLKTQPQAGRILIFSILLSAVVFMPFFWLKLYGAYDILGFDWIWSLPGFENVRHLDYFLGSLTTILGLSLLTKTFKKSSALLTSLVFLMLFICWVMLFWSGGRGSSIAAAAAIGGLLIFFKPVGWKKILLFNFFVMILAAATSIFLPVPSPSYGIFRFITQITEMDSIAAFSAGRTAIWAEAINVWKENIWFGIGAGQTKTVIQSAFGTYGQPHNILIQALLAWGIIGGLPFLGGIITIFWTKGWEFHRGPEPIDIMPLIAYGLALSTTLSALVDGTLYYPFPIFLFVIAVAVIRNHVHKSIITY</sequence>
<dbReference type="PANTHER" id="PTHR37422">
    <property type="entry name" value="TEICHURONIC ACID BIOSYNTHESIS PROTEIN TUAE"/>
    <property type="match status" value="1"/>
</dbReference>
<protein>
    <recommendedName>
        <fullName evidence="6">O-antigen ligase-related domain-containing protein</fullName>
    </recommendedName>
</protein>
<feature type="transmembrane region" description="Helical" evidence="5">
    <location>
        <begin position="91"/>
        <end position="111"/>
    </location>
</feature>
<organism evidence="7">
    <name type="scientific">hydrothermal vent metagenome</name>
    <dbReference type="NCBI Taxonomy" id="652676"/>
    <lineage>
        <taxon>unclassified sequences</taxon>
        <taxon>metagenomes</taxon>
        <taxon>ecological metagenomes</taxon>
    </lineage>
</organism>
<dbReference type="InterPro" id="IPR051533">
    <property type="entry name" value="WaaL-like"/>
</dbReference>
<evidence type="ECO:0000256" key="3">
    <source>
        <dbReference type="ARBA" id="ARBA00022989"/>
    </source>
</evidence>
<name>A0A3B1AWZ9_9ZZZZ</name>
<evidence type="ECO:0000256" key="4">
    <source>
        <dbReference type="ARBA" id="ARBA00023136"/>
    </source>
</evidence>
<reference evidence="7" key="1">
    <citation type="submission" date="2018-06" db="EMBL/GenBank/DDBJ databases">
        <authorList>
            <person name="Zhirakovskaya E."/>
        </authorList>
    </citation>
    <scope>NUCLEOTIDE SEQUENCE</scope>
</reference>
<evidence type="ECO:0000256" key="1">
    <source>
        <dbReference type="ARBA" id="ARBA00004141"/>
    </source>
</evidence>
<evidence type="ECO:0000259" key="6">
    <source>
        <dbReference type="Pfam" id="PF04932"/>
    </source>
</evidence>
<keyword evidence="2 5" id="KW-0812">Transmembrane</keyword>
<feature type="domain" description="O-antigen ligase-related" evidence="6">
    <location>
        <begin position="227"/>
        <end position="370"/>
    </location>
</feature>
<feature type="transmembrane region" description="Helical" evidence="5">
    <location>
        <begin position="61"/>
        <end position="79"/>
    </location>
</feature>
<feature type="transmembrane region" description="Helical" evidence="5">
    <location>
        <begin position="418"/>
        <end position="436"/>
    </location>
</feature>
<evidence type="ECO:0000256" key="5">
    <source>
        <dbReference type="SAM" id="Phobius"/>
    </source>
</evidence>